<dbReference type="PROSITE" id="PS00137">
    <property type="entry name" value="SUBTILASE_HIS"/>
    <property type="match status" value="1"/>
</dbReference>
<dbReference type="InterPro" id="IPR036852">
    <property type="entry name" value="Peptidase_S8/S53_dom_sf"/>
</dbReference>
<dbReference type="GO" id="GO:0004252">
    <property type="term" value="F:serine-type endopeptidase activity"/>
    <property type="evidence" value="ECO:0007669"/>
    <property type="project" value="InterPro"/>
</dbReference>
<dbReference type="InterPro" id="IPR022398">
    <property type="entry name" value="Peptidase_S8_His-AS"/>
</dbReference>
<feature type="non-terminal residue" evidence="6">
    <location>
        <position position="789"/>
    </location>
</feature>
<organism evidence="6">
    <name type="scientific">marine metagenome</name>
    <dbReference type="NCBI Taxonomy" id="408172"/>
    <lineage>
        <taxon>unclassified sequences</taxon>
        <taxon>metagenomes</taxon>
        <taxon>ecological metagenomes</taxon>
    </lineage>
</organism>
<keyword evidence="2" id="KW-0645">Protease</keyword>
<feature type="domain" description="Peptidase S8/S53" evidence="5">
    <location>
        <begin position="154"/>
        <end position="409"/>
    </location>
</feature>
<keyword evidence="4" id="KW-0720">Serine protease</keyword>
<reference evidence="6" key="1">
    <citation type="submission" date="2018-05" db="EMBL/GenBank/DDBJ databases">
        <authorList>
            <person name="Lanie J.A."/>
            <person name="Ng W.-L."/>
            <person name="Kazmierczak K.M."/>
            <person name="Andrzejewski T.M."/>
            <person name="Davidsen T.M."/>
            <person name="Wayne K.J."/>
            <person name="Tettelin H."/>
            <person name="Glass J.I."/>
            <person name="Rusch D."/>
            <person name="Podicherti R."/>
            <person name="Tsui H.-C.T."/>
            <person name="Winkler M.E."/>
        </authorList>
    </citation>
    <scope>NUCLEOTIDE SEQUENCE</scope>
</reference>
<dbReference type="InterPro" id="IPR050131">
    <property type="entry name" value="Peptidase_S8_subtilisin-like"/>
</dbReference>
<evidence type="ECO:0000256" key="1">
    <source>
        <dbReference type="ARBA" id="ARBA00011073"/>
    </source>
</evidence>
<dbReference type="PANTHER" id="PTHR43806">
    <property type="entry name" value="PEPTIDASE S8"/>
    <property type="match status" value="1"/>
</dbReference>
<dbReference type="GO" id="GO:0006508">
    <property type="term" value="P:proteolysis"/>
    <property type="evidence" value="ECO:0007669"/>
    <property type="project" value="UniProtKB-KW"/>
</dbReference>
<proteinExistence type="inferred from homology"/>
<evidence type="ECO:0000256" key="4">
    <source>
        <dbReference type="ARBA" id="ARBA00022825"/>
    </source>
</evidence>
<dbReference type="Pfam" id="PF00082">
    <property type="entry name" value="Peptidase_S8"/>
    <property type="match status" value="1"/>
</dbReference>
<dbReference type="AlphaFoldDB" id="A0A381ZM24"/>
<protein>
    <recommendedName>
        <fullName evidence="5">Peptidase S8/S53 domain-containing protein</fullName>
    </recommendedName>
</protein>
<gene>
    <name evidence="6" type="ORF">METZ01_LOCUS143232</name>
</gene>
<dbReference type="PANTHER" id="PTHR43806:SF11">
    <property type="entry name" value="CEREVISIN-RELATED"/>
    <property type="match status" value="1"/>
</dbReference>
<dbReference type="InterPro" id="IPR000209">
    <property type="entry name" value="Peptidase_S8/S53_dom"/>
</dbReference>
<dbReference type="SUPFAM" id="SSF52743">
    <property type="entry name" value="Subtilisin-like"/>
    <property type="match status" value="1"/>
</dbReference>
<dbReference type="PROSITE" id="PS51892">
    <property type="entry name" value="SUBTILASE"/>
    <property type="match status" value="1"/>
</dbReference>
<comment type="similarity">
    <text evidence="1">Belongs to the peptidase S8 family.</text>
</comment>
<keyword evidence="3" id="KW-0378">Hydrolase</keyword>
<name>A0A381ZM24_9ZZZZ</name>
<sequence>MSKKLEIIFILLVLCVSVDAKNFQNFEFVPNEFIIKLSPDTKIITPNSSFTGIIEIDDILSKMAIDDISPVVPYKKNLDPRLPDINRIYRIRYSVNISPDKVAEQFNNLDNVIYSEPRYIQYETTVPNDPYYSNQWHLPVIDASQAWNTTTGDTSVIIAIVDDAVDLDHEDLADNIFTNWVEYHGTDGVDDDFNGYVDDIHGWDFAENNNDPNPVIDNQDHGTHVSGCASAVTNNGIGVAAPGWKCKILPLKFSNDNSGSLSGDAAAAIIYAADMGAALTNNSYGGGGFSNYFLDAFHYAYELGTLSITSAGNSDENELFYPAGYNSVFSVASTASGDYKSGFSTYHLSVDISSPGSGILSAYPNNDYASASGTSMASPVAAGVAGLIKSQFPDLTANELAVRLSATADNIYDINSEYYLLLGSGRVNANNAVTYTNNQFNTIPVRMALANFSASDLLHGNGDSSFDPGETIDMDISLNNYSIMGSENVNVYLTSADSRINIIEGTILNLNVPPEDTIILDQAFSFSINDSVNVGICVFNIAIQQGGQNLNSFELSINIGKTPILIVDDDNGGSTDKFYTTILDSMNIPYSLWDRMNGPLSYEMVQNSPILIWFTEWVFPSLDFDDRLVLTEYLDNGGNLYLSGQDLGWDLNENPGDSSQTAFFYNYLHADWGGDDAGASSAHGVPGNSISDGMSFDIYQPGYPSANQYPDYFTPHAAADLIFTYSNELNMGLSYKGDYRLVYTGTGLETFGSNSSSTAPNDVNESQTVFLERTLNYLNFINHTPLSDS</sequence>
<evidence type="ECO:0000259" key="5">
    <source>
        <dbReference type="Pfam" id="PF00082"/>
    </source>
</evidence>
<evidence type="ECO:0000313" key="6">
    <source>
        <dbReference type="EMBL" id="SVA90378.1"/>
    </source>
</evidence>
<evidence type="ECO:0000256" key="2">
    <source>
        <dbReference type="ARBA" id="ARBA00022670"/>
    </source>
</evidence>
<dbReference type="Gene3D" id="3.40.50.200">
    <property type="entry name" value="Peptidase S8/S53 domain"/>
    <property type="match status" value="1"/>
</dbReference>
<dbReference type="PROSITE" id="PS00138">
    <property type="entry name" value="SUBTILASE_SER"/>
    <property type="match status" value="1"/>
</dbReference>
<accession>A0A381ZM24</accession>
<dbReference type="PRINTS" id="PR00723">
    <property type="entry name" value="SUBTILISIN"/>
</dbReference>
<feature type="non-terminal residue" evidence="6">
    <location>
        <position position="1"/>
    </location>
</feature>
<evidence type="ECO:0000256" key="3">
    <source>
        <dbReference type="ARBA" id="ARBA00022801"/>
    </source>
</evidence>
<dbReference type="InterPro" id="IPR015500">
    <property type="entry name" value="Peptidase_S8_subtilisin-rel"/>
</dbReference>
<dbReference type="InterPro" id="IPR023828">
    <property type="entry name" value="Peptidase_S8_Ser-AS"/>
</dbReference>
<dbReference type="EMBL" id="UINC01021883">
    <property type="protein sequence ID" value="SVA90378.1"/>
    <property type="molecule type" value="Genomic_DNA"/>
</dbReference>